<proteinExistence type="predicted"/>
<evidence type="ECO:0008006" key="3">
    <source>
        <dbReference type="Google" id="ProtNLM"/>
    </source>
</evidence>
<dbReference type="AlphaFoldDB" id="A0A3B0C620"/>
<name>A0A3B0C620_9FLAO</name>
<gene>
    <name evidence="1" type="ORF">D7Z94_18830</name>
</gene>
<organism evidence="1 2">
    <name type="scientific">Ulvibacterium marinum</name>
    <dbReference type="NCBI Taxonomy" id="2419782"/>
    <lineage>
        <taxon>Bacteria</taxon>
        <taxon>Pseudomonadati</taxon>
        <taxon>Bacteroidota</taxon>
        <taxon>Flavobacteriia</taxon>
        <taxon>Flavobacteriales</taxon>
        <taxon>Flavobacteriaceae</taxon>
        <taxon>Ulvibacterium</taxon>
    </lineage>
</organism>
<accession>A0A3B0C620</accession>
<dbReference type="OrthoDB" id="1491239at2"/>
<protein>
    <recommendedName>
        <fullName evidence="3">Outer membrane protein beta-barrel domain-containing protein</fullName>
    </recommendedName>
</protein>
<keyword evidence="2" id="KW-1185">Reference proteome</keyword>
<evidence type="ECO:0000313" key="2">
    <source>
        <dbReference type="Proteomes" id="UP000276603"/>
    </source>
</evidence>
<dbReference type="EMBL" id="RBCJ01000003">
    <property type="protein sequence ID" value="RKN80281.1"/>
    <property type="molecule type" value="Genomic_DNA"/>
</dbReference>
<evidence type="ECO:0000313" key="1">
    <source>
        <dbReference type="EMBL" id="RKN80281.1"/>
    </source>
</evidence>
<dbReference type="Gene3D" id="2.40.160.60">
    <property type="entry name" value="Outer membrane protein transport protein (OMPP1/FadL/TodX)"/>
    <property type="match status" value="1"/>
</dbReference>
<dbReference type="Proteomes" id="UP000276603">
    <property type="component" value="Unassembled WGS sequence"/>
</dbReference>
<dbReference type="RefSeq" id="WP_120713090.1">
    <property type="nucleotide sequence ID" value="NZ_RBCJ01000003.1"/>
</dbReference>
<sequence>MNIGYSVIENLPLEIDLSVLFGKIEEDEAFVMDNSSFQLMQTTKYSSVRLGLGIQYDLTHRFTICSAVRFPTSLNGNLERSVLKTLDGCEVTVDNTETDTAVDLKIPFELGFGISGTFLNSQTFNADYKKNY</sequence>
<reference evidence="1 2" key="1">
    <citation type="submission" date="2018-10" db="EMBL/GenBank/DDBJ databases">
        <title>Ulvibacterium marinum gen. nov., sp. nov., a novel marine bacterium of the family Flavobacteriaceae, isolated from a culture of the green alga Ulva prolifera.</title>
        <authorList>
            <person name="Zhang Z."/>
        </authorList>
    </citation>
    <scope>NUCLEOTIDE SEQUENCE [LARGE SCALE GENOMIC DNA]</scope>
    <source>
        <strain evidence="1 2">CCMM003</strain>
    </source>
</reference>
<comment type="caution">
    <text evidence="1">The sequence shown here is derived from an EMBL/GenBank/DDBJ whole genome shotgun (WGS) entry which is preliminary data.</text>
</comment>